<evidence type="ECO:0000256" key="5">
    <source>
        <dbReference type="ARBA" id="ARBA00023136"/>
    </source>
</evidence>
<sequence>MPFDLSWHVIVALAQVVLIDITLAGDNAVVIGLAVRGLPARQQRTAILIGVIAAAVMRIALAFVASKLLAVIGLTLAGGLLLLWVCWKMYQELRHSKQEDKAPVPTSLWKSITRIIIADISMSLDNVLAVAGASMGHPYVLVAGLAISVLLMGLAASFIARLLERYHWIAWLGLAIVAFVAVELIVKGGGEVWHHVAA</sequence>
<evidence type="ECO:0000313" key="7">
    <source>
        <dbReference type="EMBL" id="AOX16872.1"/>
    </source>
</evidence>
<feature type="transmembrane region" description="Helical" evidence="6">
    <location>
        <begin position="71"/>
        <end position="90"/>
    </location>
</feature>
<evidence type="ECO:0000256" key="4">
    <source>
        <dbReference type="ARBA" id="ARBA00022989"/>
    </source>
</evidence>
<keyword evidence="3 6" id="KW-0812">Transmembrane</keyword>
<organism evidence="7 8">
    <name type="scientific">Kozakia baliensis</name>
    <dbReference type="NCBI Taxonomy" id="153496"/>
    <lineage>
        <taxon>Bacteria</taxon>
        <taxon>Pseudomonadati</taxon>
        <taxon>Pseudomonadota</taxon>
        <taxon>Alphaproteobacteria</taxon>
        <taxon>Acetobacterales</taxon>
        <taxon>Acetobacteraceae</taxon>
        <taxon>Kozakia</taxon>
    </lineage>
</organism>
<dbReference type="PANTHER" id="PTHR30238:SF4">
    <property type="entry name" value="SLL1022 PROTEIN"/>
    <property type="match status" value="1"/>
</dbReference>
<dbReference type="InterPro" id="IPR022301">
    <property type="entry name" value="Integral_membrane_YjbE"/>
</dbReference>
<dbReference type="Proteomes" id="UP000179145">
    <property type="component" value="Chromosome"/>
</dbReference>
<dbReference type="KEGG" id="kba:A0U89_06705"/>
<feature type="transmembrane region" description="Helical" evidence="6">
    <location>
        <begin position="139"/>
        <end position="159"/>
    </location>
</feature>
<evidence type="ECO:0008006" key="9">
    <source>
        <dbReference type="Google" id="ProtNLM"/>
    </source>
</evidence>
<keyword evidence="4 6" id="KW-1133">Transmembrane helix</keyword>
<name>A0A1D8UTA5_9PROT</name>
<feature type="transmembrane region" description="Helical" evidence="6">
    <location>
        <begin position="46"/>
        <end position="65"/>
    </location>
</feature>
<dbReference type="eggNOG" id="COG0861">
    <property type="taxonomic scope" value="Bacteria"/>
</dbReference>
<dbReference type="GO" id="GO:0016020">
    <property type="term" value="C:membrane"/>
    <property type="evidence" value="ECO:0007669"/>
    <property type="project" value="UniProtKB-SubCell"/>
</dbReference>
<protein>
    <recommendedName>
        <fullName evidence="9">Integral membrane protein TerC</fullName>
    </recommendedName>
</protein>
<keyword evidence="5 6" id="KW-0472">Membrane</keyword>
<dbReference type="STRING" id="153496.A0U89_06705"/>
<reference evidence="7 8" key="1">
    <citation type="journal article" date="2016" name="Microb. Cell Fact.">
        <title>Dissection of exopolysaccharide biosynthesis in Kozakia baliensis.</title>
        <authorList>
            <person name="Brandt J.U."/>
            <person name="Jakob F."/>
            <person name="Behr J."/>
            <person name="Geissler A.J."/>
            <person name="Vogel R.F."/>
        </authorList>
    </citation>
    <scope>NUCLEOTIDE SEQUENCE [LARGE SCALE GENOMIC DNA]</scope>
    <source>
        <strain evidence="7 8">DSM 14400</strain>
    </source>
</reference>
<dbReference type="InterPro" id="IPR005496">
    <property type="entry name" value="Integral_membrane_TerC"/>
</dbReference>
<keyword evidence="8" id="KW-1185">Reference proteome</keyword>
<dbReference type="PANTHER" id="PTHR30238">
    <property type="entry name" value="MEMBRANE BOUND PREDICTED REDOX MODULATOR"/>
    <property type="match status" value="1"/>
</dbReference>
<feature type="transmembrane region" description="Helical" evidence="6">
    <location>
        <begin position="6"/>
        <end position="34"/>
    </location>
</feature>
<gene>
    <name evidence="7" type="ORF">A0U89_06705</name>
</gene>
<proteinExistence type="inferred from homology"/>
<dbReference type="NCBIfam" id="TIGR03717">
    <property type="entry name" value="R_switched_YjbE"/>
    <property type="match status" value="1"/>
</dbReference>
<evidence type="ECO:0000256" key="2">
    <source>
        <dbReference type="ARBA" id="ARBA00007511"/>
    </source>
</evidence>
<evidence type="ECO:0000256" key="3">
    <source>
        <dbReference type="ARBA" id="ARBA00022692"/>
    </source>
</evidence>
<feature type="transmembrane region" description="Helical" evidence="6">
    <location>
        <begin position="166"/>
        <end position="186"/>
    </location>
</feature>
<evidence type="ECO:0000313" key="8">
    <source>
        <dbReference type="Proteomes" id="UP000179145"/>
    </source>
</evidence>
<comment type="similarity">
    <text evidence="2">Belongs to the TerC family.</text>
</comment>
<evidence type="ECO:0000256" key="6">
    <source>
        <dbReference type="SAM" id="Phobius"/>
    </source>
</evidence>
<dbReference type="AlphaFoldDB" id="A0A1D8UTA5"/>
<dbReference type="EMBL" id="CP014674">
    <property type="protein sequence ID" value="AOX16872.1"/>
    <property type="molecule type" value="Genomic_DNA"/>
</dbReference>
<dbReference type="OrthoDB" id="9807970at2"/>
<comment type="subcellular location">
    <subcellularLocation>
        <location evidence="1">Membrane</location>
        <topology evidence="1">Multi-pass membrane protein</topology>
    </subcellularLocation>
</comment>
<accession>A0A1D8UTA5</accession>
<dbReference type="Pfam" id="PF03741">
    <property type="entry name" value="TerC"/>
    <property type="match status" value="1"/>
</dbReference>
<dbReference type="RefSeq" id="WP_070402583.1">
    <property type="nucleotide sequence ID" value="NZ_BJVW01000009.1"/>
</dbReference>
<evidence type="ECO:0000256" key="1">
    <source>
        <dbReference type="ARBA" id="ARBA00004141"/>
    </source>
</evidence>